<evidence type="ECO:0000259" key="1">
    <source>
        <dbReference type="Pfam" id="PF04326"/>
    </source>
</evidence>
<dbReference type="InterPro" id="IPR038475">
    <property type="entry name" value="RecG_C_sf"/>
</dbReference>
<evidence type="ECO:0000313" key="2">
    <source>
        <dbReference type="EMBL" id="CYX29853.1"/>
    </source>
</evidence>
<dbReference type="PANTHER" id="PTHR30595">
    <property type="entry name" value="GLPR-RELATED TRANSCRIPTIONAL REPRESSOR"/>
    <property type="match status" value="1"/>
</dbReference>
<dbReference type="RefSeq" id="WP_044763412.1">
    <property type="nucleotide sequence ID" value="NZ_CEKS01000106.1"/>
</dbReference>
<dbReference type="Pfam" id="PF13749">
    <property type="entry name" value="HATPase_c_4"/>
    <property type="match status" value="1"/>
</dbReference>
<dbReference type="InterPro" id="IPR007421">
    <property type="entry name" value="Schlafen_AlbA_2_dom"/>
</dbReference>
<dbReference type="InterPro" id="IPR036388">
    <property type="entry name" value="WH-like_DNA-bd_sf"/>
</dbReference>
<dbReference type="EMBL" id="FIKT01000033">
    <property type="protein sequence ID" value="CYX29853.1"/>
    <property type="molecule type" value="Genomic_DNA"/>
</dbReference>
<dbReference type="InterPro" id="IPR036390">
    <property type="entry name" value="WH_DNA-bd_sf"/>
</dbReference>
<proteinExistence type="predicted"/>
<gene>
    <name evidence="2" type="ORF">ERS132551_01930</name>
</gene>
<evidence type="ECO:0000313" key="3">
    <source>
        <dbReference type="Proteomes" id="UP000071962"/>
    </source>
</evidence>
<dbReference type="PANTHER" id="PTHR30595:SF6">
    <property type="entry name" value="SCHLAFEN ALBA-2 DOMAIN-CONTAINING PROTEIN"/>
    <property type="match status" value="1"/>
</dbReference>
<dbReference type="OrthoDB" id="9804410at2"/>
<feature type="domain" description="Schlafen AlbA-2" evidence="1">
    <location>
        <begin position="15"/>
        <end position="132"/>
    </location>
</feature>
<protein>
    <submittedName>
        <fullName evidence="2">Putative transcriptional regulator</fullName>
    </submittedName>
</protein>
<dbReference type="Pfam" id="PF04326">
    <property type="entry name" value="SLFN_AlbA_2"/>
    <property type="match status" value="1"/>
</dbReference>
<name>A0A0Z8U2R8_STRSU</name>
<accession>A0A0Z8U2R8</accession>
<dbReference type="Gene3D" id="3.30.950.30">
    <property type="entry name" value="Schlafen, AAA domain"/>
    <property type="match status" value="1"/>
</dbReference>
<dbReference type="SUPFAM" id="SSF46785">
    <property type="entry name" value="Winged helix' DNA-binding domain"/>
    <property type="match status" value="1"/>
</dbReference>
<organism evidence="2 3">
    <name type="scientific">Streptococcus suis</name>
    <dbReference type="NCBI Taxonomy" id="1307"/>
    <lineage>
        <taxon>Bacteria</taxon>
        <taxon>Bacillati</taxon>
        <taxon>Bacillota</taxon>
        <taxon>Bacilli</taxon>
        <taxon>Lactobacillales</taxon>
        <taxon>Streptococcaceae</taxon>
        <taxon>Streptococcus</taxon>
    </lineage>
</organism>
<dbReference type="InterPro" id="IPR038461">
    <property type="entry name" value="Schlafen_AlbA_2_dom_sf"/>
</dbReference>
<reference evidence="2 3" key="1">
    <citation type="submission" date="2016-02" db="EMBL/GenBank/DDBJ databases">
        <authorList>
            <consortium name="Pathogen Informatics"/>
        </authorList>
    </citation>
    <scope>NUCLEOTIDE SEQUENCE [LARGE SCALE GENOMIC DNA]</scope>
    <source>
        <strain evidence="2 3">SS1062</strain>
    </source>
</reference>
<dbReference type="Gene3D" id="3.30.565.60">
    <property type="match status" value="1"/>
</dbReference>
<dbReference type="AlphaFoldDB" id="A0A0Z8U2R8"/>
<dbReference type="Proteomes" id="UP000071962">
    <property type="component" value="Unassembled WGS sequence"/>
</dbReference>
<dbReference type="Gene3D" id="1.10.10.10">
    <property type="entry name" value="Winged helix-like DNA-binding domain superfamily/Winged helix DNA-binding domain"/>
    <property type="match status" value="1"/>
</dbReference>
<sequence>MEKILDINYLKSASEGQYFDRKSARIQPKDILRHLIAFANAEGGHLVVGIEDDGEVTGFSRSGAKPIEEFQSVPYQLRQTPISFSDRVIQVINSKGEEDYVLLISVNPSVDRVIVSTNDEVFLRQADKSVPLSHEQRLQLTYDKGQRYFEDEIAEGATIDDIDLDLIQSYKDKIGLPNISTEQVLRSRGLLQGGKLTNAAILLFGENPSAFLPQARLRVLKYDNNEAMVGRSFNLIKEKTFDQAIPKIITESRDYIKDQLRDFQYLSHNGTFETMPEYPEFAWFEGIVNALTHRNYSIRGQHITVTIFDDHLEIKSPGVLPNIVTIENILNERFSRNPKIARILAEFGWVKEMNEGVKRIYTEMASFFLNKPQYSEPNKSSVLLLLENNILNRQVRITDKIRNQISSEKFADLTEHEKHILHLAHNSGKITSVEVASFIGKSRPYATSLLKKLTNEGLLTWHGASPKDPTQYYSFNHSFE</sequence>